<dbReference type="InterPro" id="IPR014347">
    <property type="entry name" value="Tautomerase/MIF_sf"/>
</dbReference>
<evidence type="ECO:0000256" key="2">
    <source>
        <dbReference type="ARBA" id="ARBA00023235"/>
    </source>
</evidence>
<evidence type="ECO:0000313" key="4">
    <source>
        <dbReference type="EMBL" id="KKM66262.1"/>
    </source>
</evidence>
<organism evidence="4">
    <name type="scientific">marine sediment metagenome</name>
    <dbReference type="NCBI Taxonomy" id="412755"/>
    <lineage>
        <taxon>unclassified sequences</taxon>
        <taxon>metagenomes</taxon>
        <taxon>ecological metagenomes</taxon>
    </lineage>
</organism>
<sequence>MPVVRVEMWTGRTHAQKQELARVITEAMVNIAHTTPEATIVIFEDIPKENWAQSGTLASEMET</sequence>
<dbReference type="AlphaFoldDB" id="A0A0F9MAV0"/>
<gene>
    <name evidence="4" type="ORF">LCGC14_1482940</name>
</gene>
<comment type="caution">
    <text evidence="4">The sequence shown here is derived from an EMBL/GenBank/DDBJ whole genome shotgun (WGS) entry which is preliminary data.</text>
</comment>
<dbReference type="PANTHER" id="PTHR35530:SF2">
    <property type="entry name" value="BSL4019 PROTEIN"/>
    <property type="match status" value="1"/>
</dbReference>
<feature type="domain" description="4-oxalocrotonate tautomerase-like" evidence="3">
    <location>
        <begin position="2"/>
        <end position="57"/>
    </location>
</feature>
<dbReference type="EMBL" id="LAZR01010568">
    <property type="protein sequence ID" value="KKM66262.1"/>
    <property type="molecule type" value="Genomic_DNA"/>
</dbReference>
<accession>A0A0F9MAV0</accession>
<dbReference type="PANTHER" id="PTHR35530">
    <property type="entry name" value="TAUTOMERASE-RELATED"/>
    <property type="match status" value="1"/>
</dbReference>
<proteinExistence type="inferred from homology"/>
<dbReference type="SUPFAM" id="SSF55331">
    <property type="entry name" value="Tautomerase/MIF"/>
    <property type="match status" value="1"/>
</dbReference>
<name>A0A0F9MAV0_9ZZZZ</name>
<reference evidence="4" key="1">
    <citation type="journal article" date="2015" name="Nature">
        <title>Complex archaea that bridge the gap between prokaryotes and eukaryotes.</title>
        <authorList>
            <person name="Spang A."/>
            <person name="Saw J.H."/>
            <person name="Jorgensen S.L."/>
            <person name="Zaremba-Niedzwiedzka K."/>
            <person name="Martijn J."/>
            <person name="Lind A.E."/>
            <person name="van Eijk R."/>
            <person name="Schleper C."/>
            <person name="Guy L."/>
            <person name="Ettema T.J."/>
        </authorList>
    </citation>
    <scope>NUCLEOTIDE SEQUENCE</scope>
</reference>
<protein>
    <recommendedName>
        <fullName evidence="3">4-oxalocrotonate tautomerase-like domain-containing protein</fullName>
    </recommendedName>
</protein>
<evidence type="ECO:0000259" key="3">
    <source>
        <dbReference type="Pfam" id="PF01361"/>
    </source>
</evidence>
<dbReference type="InterPro" id="IPR004370">
    <property type="entry name" value="4-OT-like_dom"/>
</dbReference>
<evidence type="ECO:0000256" key="1">
    <source>
        <dbReference type="ARBA" id="ARBA00006723"/>
    </source>
</evidence>
<dbReference type="Gene3D" id="3.30.429.10">
    <property type="entry name" value="Macrophage Migration Inhibitory Factor"/>
    <property type="match status" value="1"/>
</dbReference>
<comment type="similarity">
    <text evidence="1">Belongs to the 4-oxalocrotonate tautomerase family.</text>
</comment>
<keyword evidence="2" id="KW-0413">Isomerase</keyword>
<dbReference type="GO" id="GO:0016853">
    <property type="term" value="F:isomerase activity"/>
    <property type="evidence" value="ECO:0007669"/>
    <property type="project" value="UniProtKB-KW"/>
</dbReference>
<dbReference type="Pfam" id="PF01361">
    <property type="entry name" value="Tautomerase"/>
    <property type="match status" value="1"/>
</dbReference>